<proteinExistence type="predicted"/>
<dbReference type="Proteomes" id="UP001597229">
    <property type="component" value="Unassembled WGS sequence"/>
</dbReference>
<evidence type="ECO:0000313" key="1">
    <source>
        <dbReference type="EMBL" id="MFD1248858.1"/>
    </source>
</evidence>
<dbReference type="InterPro" id="IPR009078">
    <property type="entry name" value="Ferritin-like_SF"/>
</dbReference>
<dbReference type="InterPro" id="IPR025859">
    <property type="entry name" value="AurF/CmlI"/>
</dbReference>
<dbReference type="RefSeq" id="WP_367918900.1">
    <property type="nucleotide sequence ID" value="NZ_BAABAC010000017.1"/>
</dbReference>
<evidence type="ECO:0000313" key="2">
    <source>
        <dbReference type="Proteomes" id="UP001597229"/>
    </source>
</evidence>
<dbReference type="Pfam" id="PF11583">
    <property type="entry name" value="AurF"/>
    <property type="match status" value="1"/>
</dbReference>
<protein>
    <submittedName>
        <fullName evidence="1">Diiron oxygenase</fullName>
    </submittedName>
</protein>
<dbReference type="Gene3D" id="1.10.620.20">
    <property type="entry name" value="Ribonucleotide Reductase, subunit A"/>
    <property type="match status" value="1"/>
</dbReference>
<dbReference type="SUPFAM" id="SSF47240">
    <property type="entry name" value="Ferritin-like"/>
    <property type="match status" value="1"/>
</dbReference>
<keyword evidence="2" id="KW-1185">Reference proteome</keyword>
<dbReference type="EMBL" id="JBHTLX010000018">
    <property type="protein sequence ID" value="MFD1248858.1"/>
    <property type="molecule type" value="Genomic_DNA"/>
</dbReference>
<dbReference type="InterPro" id="IPR012348">
    <property type="entry name" value="RNR-like"/>
</dbReference>
<accession>A0ABW3W2X6</accession>
<reference evidence="2" key="1">
    <citation type="journal article" date="2019" name="Int. J. Syst. Evol. Microbiol.">
        <title>The Global Catalogue of Microorganisms (GCM) 10K type strain sequencing project: providing services to taxonomists for standard genome sequencing and annotation.</title>
        <authorList>
            <consortium name="The Broad Institute Genomics Platform"/>
            <consortium name="The Broad Institute Genome Sequencing Center for Infectious Disease"/>
            <person name="Wu L."/>
            <person name="Ma J."/>
        </authorList>
    </citation>
    <scope>NUCLEOTIDE SEQUENCE [LARGE SCALE GENOMIC DNA]</scope>
    <source>
        <strain evidence="2">CCUG 52478</strain>
    </source>
</reference>
<organism evidence="1 2">
    <name type="scientific">Nocardioides ginsengisoli</name>
    <dbReference type="NCBI Taxonomy" id="363868"/>
    <lineage>
        <taxon>Bacteria</taxon>
        <taxon>Bacillati</taxon>
        <taxon>Actinomycetota</taxon>
        <taxon>Actinomycetes</taxon>
        <taxon>Propionibacteriales</taxon>
        <taxon>Nocardioidaceae</taxon>
        <taxon>Nocardioides</taxon>
    </lineage>
</organism>
<sequence>MTLVDVPGAAPVADRLLRSTARQSYDPDVDLDWSAPPVPGLWWMQPERMSLYGTPLWRRLGEEQRITLSAHELASIASVGIWFEIVLMQVLLRDVYTADPRHARTQFSLTEVGDETRHTVMFGRAIEAMGVPAYGPRPHIRRIGRLGPVALHGPSAYASILIGEEPVDRWQRELMRDERVQPLTRMVARIHVVEEARHVTFARDELAKSVRGLSRAQRAWHQALVAQVAYVTMRSLVHPDVYAAVGLDPAEARRQALGNEHYRATIAWMGEKVMPVLEESGMVGKAHHKTWRASFLMR</sequence>
<comment type="caution">
    <text evidence="1">The sequence shown here is derived from an EMBL/GenBank/DDBJ whole genome shotgun (WGS) entry which is preliminary data.</text>
</comment>
<name>A0ABW3W2X6_9ACTN</name>
<gene>
    <name evidence="1" type="ORF">ACFQ3F_13750</name>
</gene>